<evidence type="ECO:0000256" key="1">
    <source>
        <dbReference type="SAM" id="SignalP"/>
    </source>
</evidence>
<keyword evidence="3" id="KW-1185">Reference proteome</keyword>
<feature type="signal peptide" evidence="1">
    <location>
        <begin position="1"/>
        <end position="37"/>
    </location>
</feature>
<dbReference type="InterPro" id="IPR012341">
    <property type="entry name" value="6hp_glycosidase-like_sf"/>
</dbReference>
<gene>
    <name evidence="2" type="ORF">EDC50_2810</name>
</gene>
<evidence type="ECO:0000313" key="2">
    <source>
        <dbReference type="EMBL" id="RPE75909.1"/>
    </source>
</evidence>
<keyword evidence="1" id="KW-0732">Signal</keyword>
<dbReference type="AlphaFoldDB" id="A0A3N4V885"/>
<proteinExistence type="predicted"/>
<dbReference type="Proteomes" id="UP000269708">
    <property type="component" value="Unassembled WGS sequence"/>
</dbReference>
<accession>A0A3N4V885</accession>
<dbReference type="SUPFAM" id="SSF48208">
    <property type="entry name" value="Six-hairpin glycosidases"/>
    <property type="match status" value="1"/>
</dbReference>
<dbReference type="GO" id="GO:0005975">
    <property type="term" value="P:carbohydrate metabolic process"/>
    <property type="evidence" value="ECO:0007669"/>
    <property type="project" value="InterPro"/>
</dbReference>
<evidence type="ECO:0008006" key="4">
    <source>
        <dbReference type="Google" id="ProtNLM"/>
    </source>
</evidence>
<dbReference type="EMBL" id="RKQN01000004">
    <property type="protein sequence ID" value="RPE75909.1"/>
    <property type="molecule type" value="Genomic_DNA"/>
</dbReference>
<organism evidence="2 3">
    <name type="scientific">Vulcaniibacterium tengchongense</name>
    <dbReference type="NCBI Taxonomy" id="1273429"/>
    <lineage>
        <taxon>Bacteria</taxon>
        <taxon>Pseudomonadati</taxon>
        <taxon>Pseudomonadota</taxon>
        <taxon>Gammaproteobacteria</taxon>
        <taxon>Lysobacterales</taxon>
        <taxon>Lysobacteraceae</taxon>
        <taxon>Vulcaniibacterium</taxon>
    </lineage>
</organism>
<comment type="caution">
    <text evidence="2">The sequence shown here is derived from an EMBL/GenBank/DDBJ whole genome shotgun (WGS) entry which is preliminary data.</text>
</comment>
<protein>
    <recommendedName>
        <fullName evidence="4">Alpha-L-rhamnosidase six-hairpin glycosidase domain-containing protein</fullName>
    </recommendedName>
</protein>
<evidence type="ECO:0000313" key="3">
    <source>
        <dbReference type="Proteomes" id="UP000269708"/>
    </source>
</evidence>
<reference evidence="2 3" key="1">
    <citation type="submission" date="2018-11" db="EMBL/GenBank/DDBJ databases">
        <title>Genomic Encyclopedia of Type Strains, Phase IV (KMG-IV): sequencing the most valuable type-strain genomes for metagenomic binning, comparative biology and taxonomic classification.</title>
        <authorList>
            <person name="Goeker M."/>
        </authorList>
    </citation>
    <scope>NUCLEOTIDE SEQUENCE [LARGE SCALE GENOMIC DNA]</scope>
    <source>
        <strain evidence="2 3">DSM 25623</strain>
    </source>
</reference>
<dbReference type="RefSeq" id="WP_244922530.1">
    <property type="nucleotide sequence ID" value="NZ_RKQN01000004.1"/>
</dbReference>
<dbReference type="InterPro" id="IPR008928">
    <property type="entry name" value="6-hairpin_glycosidase_sf"/>
</dbReference>
<feature type="chain" id="PRO_5018177586" description="Alpha-L-rhamnosidase six-hairpin glycosidase domain-containing protein" evidence="1">
    <location>
        <begin position="38"/>
        <end position="788"/>
    </location>
</feature>
<name>A0A3N4V885_9GAMM</name>
<sequence length="788" mass="85159">MRTKRTDSTGKPAARPRRWAALLLAAAAVAAPGAACAHGAAPADAPRLPGGFALDARGADLLWQGRRARASREGDGYRLQDATGAVRELPRPPMRTRTANALFDALFALAQEELAQAQVESIRDAAFDRGRPIACPCFETGEKWPYVWTRDVSYAADLALARFAPERTRASLRFKLSGVRAPGAPQGRYVAQDTGSGGSWPISTDRVVWFLAAQRLLEGEDGADDEARRFAEEVWAALADTLAQDRQYAFDPRMGLYRGETSFLDWREQSYPRWTANDVGFIGQSFALSTNVLHYRALRLGERLARERGDPRAERYAAQAAALAQAIERAFWREDRGLYMSYVGTAAHPVPFEAYDLLGLALLIDSGLAPPQRARRALSRYPAGEAGSPVIWPQQPDVAIYHNRAIWPFVSAYALRAARRLEHAERIEHEIRSLVRGAALAGSNMENFELTTQDVRFEDGALSGPVVNSRRQLWSVAGYLQMVVEGVFGVEADGTVAPKLPSGLVPLLFGEDETIALDLRERGVVLHRPEAGGRLYVAGTTWRDGAALHVRLVPARATGAAPLARDAAAFAPPSPQAPPLREEGEEWRIAVPARHRLYLDGALHREAAAQPVEVALPKGAAQRCLSLTRVGGNGLESLHGPTRCVGEDVALDGAWPRRWRAPAAGRYALSVDFANANGPINTGITAAVKRLVVECAGRPPQDGPLVMPHGEGAQRSNAVVVELDAGAECRFELRDGFNMSYLRHFARYTGGRGGAEGPLNEARIGALRIVPVAAATSSGAVPAKAGAP</sequence>
<dbReference type="Gene3D" id="1.50.10.10">
    <property type="match status" value="1"/>
</dbReference>